<gene>
    <name evidence="2" type="ORF">SAMN04487972_1641</name>
</gene>
<dbReference type="InterPro" id="IPR054335">
    <property type="entry name" value="DuOB_dom"/>
</dbReference>
<evidence type="ECO:0000313" key="3">
    <source>
        <dbReference type="Proteomes" id="UP000182312"/>
    </source>
</evidence>
<reference evidence="2 3" key="1">
    <citation type="submission" date="2016-10" db="EMBL/GenBank/DDBJ databases">
        <authorList>
            <person name="de Groot N.N."/>
        </authorList>
    </citation>
    <scope>NUCLEOTIDE SEQUENCE [LARGE SCALE GENOMIC DNA]</scope>
    <source>
        <strain evidence="2 3">CGMCC 1.6117</strain>
    </source>
</reference>
<name>A0A1I0UF84_9RHOB</name>
<dbReference type="AlphaFoldDB" id="A0A1I0UF84"/>
<proteinExistence type="predicted"/>
<feature type="domain" description="Dual OB-containing" evidence="1">
    <location>
        <begin position="8"/>
        <end position="205"/>
    </location>
</feature>
<protein>
    <recommendedName>
        <fullName evidence="1">Dual OB-containing domain-containing protein</fullName>
    </recommendedName>
</protein>
<organism evidence="2 3">
    <name type="scientific">Paracoccus halophilus</name>
    <dbReference type="NCBI Taxonomy" id="376733"/>
    <lineage>
        <taxon>Bacteria</taxon>
        <taxon>Pseudomonadati</taxon>
        <taxon>Pseudomonadota</taxon>
        <taxon>Alphaproteobacteria</taxon>
        <taxon>Rhodobacterales</taxon>
        <taxon>Paracoccaceae</taxon>
        <taxon>Paracoccus</taxon>
    </lineage>
</organism>
<dbReference type="OrthoDB" id="1093445at2"/>
<evidence type="ECO:0000259" key="1">
    <source>
        <dbReference type="Pfam" id="PF22557"/>
    </source>
</evidence>
<dbReference type="EMBL" id="FOJO01000064">
    <property type="protein sequence ID" value="SFA62711.1"/>
    <property type="molecule type" value="Genomic_DNA"/>
</dbReference>
<dbReference type="Proteomes" id="UP000182312">
    <property type="component" value="Unassembled WGS sequence"/>
</dbReference>
<dbReference type="Pfam" id="PF22557">
    <property type="entry name" value="DuOB"/>
    <property type="match status" value="1"/>
</dbReference>
<evidence type="ECO:0000313" key="2">
    <source>
        <dbReference type="EMBL" id="SFA62711.1"/>
    </source>
</evidence>
<dbReference type="RefSeq" id="WP_139221803.1">
    <property type="nucleotide sequence ID" value="NZ_FOJO01000064.1"/>
</dbReference>
<sequence length="219" mass="24983">MKFEKSDVIIMARTVMGTDGRCIGAYDIGNKRNIRLLNENGEKQPPSFPYRVGDRIQASYVDLPFNDIRKPHTEDVLLVRHSLKRSYSMNGLSQSIKSNIYVNSGGILNCFSGFLASEKLEGDSHMRGSLCIPPGCRLDHSVCFWEADADLRLSFNSYEKLAYTYKIGERTIKIPFTGDHDPPEEVSKGTIVRLSLARWWRPNNKQQWRCQLQISGSYQ</sequence>
<accession>A0A1I0UF84</accession>